<evidence type="ECO:0000313" key="4">
    <source>
        <dbReference type="Proteomes" id="UP000250166"/>
    </source>
</evidence>
<evidence type="ECO:0000313" key="2">
    <source>
        <dbReference type="EMBL" id="SQB98320.1"/>
    </source>
</evidence>
<proteinExistence type="predicted"/>
<keyword evidence="1" id="KW-0472">Membrane</keyword>
<dbReference type="AlphaFoldDB" id="A0A2X3BG81"/>
<keyword evidence="1" id="KW-0812">Transmembrane</keyword>
<dbReference type="EMBL" id="UAWL01000006">
    <property type="protein sequence ID" value="SQB98326.1"/>
    <property type="molecule type" value="Genomic_DNA"/>
</dbReference>
<dbReference type="EMBL" id="UAWL01000006">
    <property type="protein sequence ID" value="SQB98320.1"/>
    <property type="molecule type" value="Genomic_DNA"/>
</dbReference>
<feature type="transmembrane region" description="Helical" evidence="1">
    <location>
        <begin position="34"/>
        <end position="53"/>
    </location>
</feature>
<evidence type="ECO:0000313" key="3">
    <source>
        <dbReference type="EMBL" id="SQB98326.1"/>
    </source>
</evidence>
<protein>
    <submittedName>
        <fullName evidence="3">Uncharacterized protein</fullName>
    </submittedName>
</protein>
<keyword evidence="1" id="KW-1133">Transmembrane helix</keyword>
<dbReference type="RefSeq" id="WP_258399810.1">
    <property type="nucleotide sequence ID" value="NZ_UAWL01000006.1"/>
</dbReference>
<dbReference type="Proteomes" id="UP000250166">
    <property type="component" value="Unassembled WGS sequence"/>
</dbReference>
<reference evidence="3 4" key="1">
    <citation type="submission" date="2018-06" db="EMBL/GenBank/DDBJ databases">
        <authorList>
            <consortium name="Pathogen Informatics"/>
            <person name="Doyle S."/>
        </authorList>
    </citation>
    <scope>NUCLEOTIDE SEQUENCE [LARGE SCALE GENOMIC DNA]</scope>
    <source>
        <strain evidence="3 4">NCTC13102</strain>
    </source>
</reference>
<gene>
    <name evidence="2" type="ORF">NCTC13102_00777</name>
    <name evidence="3" type="ORF">NCTC13102_00783</name>
</gene>
<accession>A0A2X3BG81</accession>
<name>A0A2X3BG81_9HELI</name>
<evidence type="ECO:0000256" key="1">
    <source>
        <dbReference type="SAM" id="Phobius"/>
    </source>
</evidence>
<sequence>MRGLRSFSIRILALLACLHSVCFAYLDPGSGSLLLSSVVAIFISSIFFFKGIFYKISFLINGGGGKQKLI</sequence>
<organism evidence="3 4">
    <name type="scientific">Helicobacter fennelliae</name>
    <dbReference type="NCBI Taxonomy" id="215"/>
    <lineage>
        <taxon>Bacteria</taxon>
        <taxon>Pseudomonadati</taxon>
        <taxon>Campylobacterota</taxon>
        <taxon>Epsilonproteobacteria</taxon>
        <taxon>Campylobacterales</taxon>
        <taxon>Helicobacteraceae</taxon>
        <taxon>Helicobacter</taxon>
    </lineage>
</organism>